<gene>
    <name evidence="2" type="ORF">Z969_06735</name>
</gene>
<proteinExistence type="predicted"/>
<sequence>MKRAYYSSSVSEFIYKDNFTIFGEITSNDQFGADDLQKNTWKKEIEILKRELTKCKDGHLLFEYTIPRIGNRIDNVLLYKGIVFLLEFKVGESTYPNYAIEQVTDYALDLSCFHKESHNKLLVPILICTCAEEKHQTIKLMKDNILETYCCNEFNIGKYISEVCSLYRRTNFNPESWINSLYMPTPTIIEAAQALYMGHNVEDISRNDASAKNLNKTTKAINDIIDYSKANNKKSICFITGVPGAGKTLAGLNIAIERQKVDENEHAVFLSGNGPLVDVLQEALARDDVKRNSTRKSEAMRKSKEFIQIIHHFRDDAISVDTPPIERVAIFDEAQRAWDEPNLTNFMKRKKGVLDFNMSEPEFLISILNRHNGWATIVCLIGGGQEINKGESAGISGWFQSLRNNYPDWDVYISNKITDEEYSKGNTFDELVEGINYKIIEDLHLAVSLRSFRSENVAEFVKAMLDVDKDKSKELYKNFNKDYPICITRDLEVAKKWVKNKAKGSQRYGMTASSGAKRLRKYGVWVQNKIDAPNWFLNSKDDVRSSYFLEETATEFDIQGLELDWTIVCWDANLRFCRDHFEFYNFNGTKWQNINNKDNILYLKNAYRVLLTRARQGFIIFIPTGDENDITMSPEFYNGIYNYLKDIGIEEKDIHNI</sequence>
<comment type="caution">
    <text evidence="2">The sequence shown here is derived from an EMBL/GenBank/DDBJ whole genome shotgun (WGS) entry which is preliminary data.</text>
</comment>
<reference evidence="2 3" key="1">
    <citation type="submission" date="2014-01" db="EMBL/GenBank/DDBJ databases">
        <title>Plasmidome dynamics in the species complex Clostridium novyi sensu lato converts strains of independent lineages into distinctly different pathogens.</title>
        <authorList>
            <person name="Skarin H."/>
            <person name="Segerman B."/>
        </authorList>
    </citation>
    <scope>NUCLEOTIDE SEQUENCE [LARGE SCALE GENOMIC DNA]</scope>
    <source>
        <strain evidence="2 3">4570</strain>
    </source>
</reference>
<dbReference type="InterPro" id="IPR027417">
    <property type="entry name" value="P-loop_NTPase"/>
</dbReference>
<dbReference type="RefSeq" id="WP_039249796.1">
    <property type="nucleotide sequence ID" value="NZ_JDRX01000013.1"/>
</dbReference>
<feature type="domain" description="Schlafen group 3-like DNA/RNA helicase" evidence="1">
    <location>
        <begin position="234"/>
        <end position="623"/>
    </location>
</feature>
<evidence type="ECO:0000313" key="2">
    <source>
        <dbReference type="EMBL" id="KGN02119.1"/>
    </source>
</evidence>
<dbReference type="AlphaFoldDB" id="A0AA89CTC2"/>
<dbReference type="Gene3D" id="3.40.50.300">
    <property type="entry name" value="P-loop containing nucleotide triphosphate hydrolases"/>
    <property type="match status" value="1"/>
</dbReference>
<name>A0AA89CTC2_CLONO</name>
<dbReference type="SUPFAM" id="SSF52540">
    <property type="entry name" value="P-loop containing nucleoside triphosphate hydrolases"/>
    <property type="match status" value="2"/>
</dbReference>
<evidence type="ECO:0000259" key="1">
    <source>
        <dbReference type="Pfam" id="PF09848"/>
    </source>
</evidence>
<accession>A0AA89CTC2</accession>
<dbReference type="Pfam" id="PF09848">
    <property type="entry name" value="SLFN-g3_helicase"/>
    <property type="match status" value="1"/>
</dbReference>
<dbReference type="EMBL" id="JDRX01000013">
    <property type="protein sequence ID" value="KGN02119.1"/>
    <property type="molecule type" value="Genomic_DNA"/>
</dbReference>
<dbReference type="Proteomes" id="UP000030016">
    <property type="component" value="Unassembled WGS sequence"/>
</dbReference>
<protein>
    <recommendedName>
        <fullName evidence="1">Schlafen group 3-like DNA/RNA helicase domain-containing protein</fullName>
    </recommendedName>
</protein>
<dbReference type="InterPro" id="IPR018647">
    <property type="entry name" value="SLFN_3-like_DNA/RNA_helicase"/>
</dbReference>
<organism evidence="2 3">
    <name type="scientific">Clostridium novyi A str. 4570</name>
    <dbReference type="NCBI Taxonomy" id="1444290"/>
    <lineage>
        <taxon>Bacteria</taxon>
        <taxon>Bacillati</taxon>
        <taxon>Bacillota</taxon>
        <taxon>Clostridia</taxon>
        <taxon>Eubacteriales</taxon>
        <taxon>Clostridiaceae</taxon>
        <taxon>Clostridium</taxon>
    </lineage>
</organism>
<evidence type="ECO:0000313" key="3">
    <source>
        <dbReference type="Proteomes" id="UP000030016"/>
    </source>
</evidence>